<accession>G7YAQ7</accession>
<dbReference type="Proteomes" id="UP000008909">
    <property type="component" value="Unassembled WGS sequence"/>
</dbReference>
<reference key="2">
    <citation type="submission" date="2011-10" db="EMBL/GenBank/DDBJ databases">
        <title>The genome and transcriptome sequence of Clonorchis sinensis provide insights into the carcinogenic liver fluke.</title>
        <authorList>
            <person name="Wang X."/>
            <person name="Huang Y."/>
            <person name="Chen W."/>
            <person name="Liu H."/>
            <person name="Guo L."/>
            <person name="Chen Y."/>
            <person name="Luo F."/>
            <person name="Zhou W."/>
            <person name="Sun J."/>
            <person name="Mao Q."/>
            <person name="Liang P."/>
            <person name="Zhou C."/>
            <person name="Tian Y."/>
            <person name="Men J."/>
            <person name="Lv X."/>
            <person name="Huang L."/>
            <person name="Zhou J."/>
            <person name="Hu Y."/>
            <person name="Li R."/>
            <person name="Zhang F."/>
            <person name="Lei H."/>
            <person name="Li X."/>
            <person name="Hu X."/>
            <person name="Liang C."/>
            <person name="Xu J."/>
            <person name="Wu Z."/>
            <person name="Yu X."/>
        </authorList>
    </citation>
    <scope>NUCLEOTIDE SEQUENCE</scope>
    <source>
        <strain>Henan</strain>
    </source>
</reference>
<evidence type="ECO:0000313" key="2">
    <source>
        <dbReference type="Proteomes" id="UP000008909"/>
    </source>
</evidence>
<name>G7YAQ7_CLOSI</name>
<organism evidence="1 2">
    <name type="scientific">Clonorchis sinensis</name>
    <name type="common">Chinese liver fluke</name>
    <dbReference type="NCBI Taxonomy" id="79923"/>
    <lineage>
        <taxon>Eukaryota</taxon>
        <taxon>Metazoa</taxon>
        <taxon>Spiralia</taxon>
        <taxon>Lophotrochozoa</taxon>
        <taxon>Platyhelminthes</taxon>
        <taxon>Trematoda</taxon>
        <taxon>Digenea</taxon>
        <taxon>Opisthorchiida</taxon>
        <taxon>Opisthorchiata</taxon>
        <taxon>Opisthorchiidae</taxon>
        <taxon>Clonorchis</taxon>
    </lineage>
</organism>
<gene>
    <name evidence="1" type="ORF">CLF_103959</name>
</gene>
<protein>
    <submittedName>
        <fullName evidence="1">Uncharacterized protein</fullName>
    </submittedName>
</protein>
<dbReference type="AlphaFoldDB" id="G7YAQ7"/>
<keyword evidence="2" id="KW-1185">Reference proteome</keyword>
<evidence type="ECO:0000313" key="1">
    <source>
        <dbReference type="EMBL" id="GAA50041.1"/>
    </source>
</evidence>
<sequence length="412" mass="47517">MRKVLTPSENLSFHSKDDEIAIRTLHSSSDILKIIQHPSYVSLGGLKLKNIWSCFKPIHLVSVQCCWAVRSCGGDHSAVRLKCGISFSVLTHGSRMDQKWNEFTHNRKHEALEDARREKTKTNKRFPVVYQKDCNLRYTPERETSECAAPGRLMFQLVRYSRYRHKLYRRNTLLIRLLGTLLQPMTGFALQLLKNKMNERFSWVPDDLELMFTDTDVEYEGKHSGERTVLKDMELMDKAASNNELFKGRRVWRIVQSFTITYCEPGDSNHPSINLNTGGSRYRPNPSTSGADPTYCKRIAAIISPSVVTCNLHISLRFWHYASLEDTVRPLQYSTPYVVLFEIRMSTFGNIVKETGAQDAETIEAVEETLAMQFNSRPGFLRVYELAFVCPYHFTHFGLEVIRPFVTDFVHV</sequence>
<dbReference type="EMBL" id="DF143008">
    <property type="protein sequence ID" value="GAA50041.1"/>
    <property type="molecule type" value="Genomic_DNA"/>
</dbReference>
<proteinExistence type="predicted"/>
<reference evidence="1" key="1">
    <citation type="journal article" date="2011" name="Genome Biol.">
        <title>The draft genome of the carcinogenic human liver fluke Clonorchis sinensis.</title>
        <authorList>
            <person name="Wang X."/>
            <person name="Chen W."/>
            <person name="Huang Y."/>
            <person name="Sun J."/>
            <person name="Men J."/>
            <person name="Liu H."/>
            <person name="Luo F."/>
            <person name="Guo L."/>
            <person name="Lv X."/>
            <person name="Deng C."/>
            <person name="Zhou C."/>
            <person name="Fan Y."/>
            <person name="Li X."/>
            <person name="Huang L."/>
            <person name="Hu Y."/>
            <person name="Liang C."/>
            <person name="Hu X."/>
            <person name="Xu J."/>
            <person name="Yu X."/>
        </authorList>
    </citation>
    <scope>NUCLEOTIDE SEQUENCE [LARGE SCALE GENOMIC DNA]</scope>
    <source>
        <strain evidence="1">Henan</strain>
    </source>
</reference>